<dbReference type="PROSITE" id="PS50123">
    <property type="entry name" value="CHER"/>
    <property type="match status" value="1"/>
</dbReference>
<comment type="catalytic activity">
    <reaction evidence="1">
        <text>L-glutamyl-[protein] + S-adenosyl-L-methionine = [protein]-L-glutamate 5-O-methyl ester + S-adenosyl-L-homocysteine</text>
        <dbReference type="Rhea" id="RHEA:24452"/>
        <dbReference type="Rhea" id="RHEA-COMP:10208"/>
        <dbReference type="Rhea" id="RHEA-COMP:10311"/>
        <dbReference type="ChEBI" id="CHEBI:29973"/>
        <dbReference type="ChEBI" id="CHEBI:57856"/>
        <dbReference type="ChEBI" id="CHEBI:59789"/>
        <dbReference type="ChEBI" id="CHEBI:82795"/>
        <dbReference type="EC" id="2.1.1.80"/>
    </reaction>
</comment>
<evidence type="ECO:0000256" key="2">
    <source>
        <dbReference type="ARBA" id="ARBA00012534"/>
    </source>
</evidence>
<dbReference type="Pfam" id="PF03705">
    <property type="entry name" value="CheR_N"/>
    <property type="match status" value="1"/>
</dbReference>
<organism evidence="7 8">
    <name type="scientific">Oleiphilus messinensis</name>
    <dbReference type="NCBI Taxonomy" id="141451"/>
    <lineage>
        <taxon>Bacteria</taxon>
        <taxon>Pseudomonadati</taxon>
        <taxon>Pseudomonadota</taxon>
        <taxon>Gammaproteobacteria</taxon>
        <taxon>Oceanospirillales</taxon>
        <taxon>Oleiphilaceae</taxon>
        <taxon>Oleiphilus</taxon>
    </lineage>
</organism>
<evidence type="ECO:0000256" key="5">
    <source>
        <dbReference type="ARBA" id="ARBA00022691"/>
    </source>
</evidence>
<dbReference type="RefSeq" id="WP_269767739.1">
    <property type="nucleotide sequence ID" value="NZ_CP021425.1"/>
</dbReference>
<reference evidence="7 8" key="1">
    <citation type="submission" date="2017-05" db="EMBL/GenBank/DDBJ databases">
        <title>Genomic insights into alkan degradation activity of Oleiphilus messinensis.</title>
        <authorList>
            <person name="Kozyavkin S.A."/>
            <person name="Slesarev A.I."/>
            <person name="Golyshin P.N."/>
            <person name="Korzhenkov A."/>
            <person name="Golyshina O.N."/>
            <person name="Toshchakov S.V."/>
        </authorList>
    </citation>
    <scope>NUCLEOTIDE SEQUENCE [LARGE SCALE GENOMIC DNA]</scope>
    <source>
        <strain evidence="7 8">ME102</strain>
    </source>
</reference>
<evidence type="ECO:0000313" key="7">
    <source>
        <dbReference type="EMBL" id="ARU54419.1"/>
    </source>
</evidence>
<keyword evidence="5" id="KW-0949">S-adenosyl-L-methionine</keyword>
<dbReference type="Gene3D" id="1.10.155.10">
    <property type="entry name" value="Chemotaxis receptor methyltransferase CheR, N-terminal domain"/>
    <property type="match status" value="1"/>
</dbReference>
<dbReference type="Pfam" id="PF01739">
    <property type="entry name" value="CheR"/>
    <property type="match status" value="1"/>
</dbReference>
<dbReference type="InterPro" id="IPR022641">
    <property type="entry name" value="CheR_N"/>
</dbReference>
<gene>
    <name evidence="7" type="ORF">OLMES_0313</name>
</gene>
<evidence type="ECO:0000313" key="8">
    <source>
        <dbReference type="Proteomes" id="UP000196027"/>
    </source>
</evidence>
<dbReference type="SMART" id="SM00138">
    <property type="entry name" value="MeTrc"/>
    <property type="match status" value="1"/>
</dbReference>
<dbReference type="KEGG" id="ome:OLMES_0313"/>
<dbReference type="EC" id="2.1.1.80" evidence="2"/>
<protein>
    <recommendedName>
        <fullName evidence="2">protein-glutamate O-methyltransferase</fullName>
        <ecNumber evidence="2">2.1.1.80</ecNumber>
    </recommendedName>
</protein>
<dbReference type="AlphaFoldDB" id="A0A1Y0I2I0"/>
<dbReference type="InterPro" id="IPR029063">
    <property type="entry name" value="SAM-dependent_MTases_sf"/>
</dbReference>
<dbReference type="PANTHER" id="PTHR24422">
    <property type="entry name" value="CHEMOTAXIS PROTEIN METHYLTRANSFERASE"/>
    <property type="match status" value="1"/>
</dbReference>
<keyword evidence="3 7" id="KW-0489">Methyltransferase</keyword>
<accession>A0A1Y0I2I0</accession>
<evidence type="ECO:0000256" key="4">
    <source>
        <dbReference type="ARBA" id="ARBA00022679"/>
    </source>
</evidence>
<sequence>MLVTANKSWLNEQMMAEEKDNSKQNVWSLQRLPELTTAQFLKWQRLLEERIGISITPQRQSFLQTNLGARMREIGCQSYEEYYQRVNSGTEGIIEWSVLVDRLTVQETRFYRDLDSLDLVKDYILTRPVDELKASPPELWSVGCSTGEEPYSLAMLMFECMDLLKLQVYFGITGSDISKPALEKAKKGLYPARKLVTLSEELRDKYFTKQEPGDQFAIAKSIKDRVCFARINITELGNAPMHGMTIIYCQNVLIYFRKWRRKEILSRLAERLRPGGLLVLGQGEITEWEHPDLLRVKTDKALAFIRKPDKN</sequence>
<dbReference type="PRINTS" id="PR00996">
    <property type="entry name" value="CHERMTFRASE"/>
</dbReference>
<keyword evidence="8" id="KW-1185">Reference proteome</keyword>
<keyword evidence="4 7" id="KW-0808">Transferase</keyword>
<dbReference type="SUPFAM" id="SSF53335">
    <property type="entry name" value="S-adenosyl-L-methionine-dependent methyltransferases"/>
    <property type="match status" value="1"/>
</dbReference>
<evidence type="ECO:0000256" key="1">
    <source>
        <dbReference type="ARBA" id="ARBA00001541"/>
    </source>
</evidence>
<dbReference type="SUPFAM" id="SSF47757">
    <property type="entry name" value="Chemotaxis receptor methyltransferase CheR, N-terminal domain"/>
    <property type="match status" value="1"/>
</dbReference>
<name>A0A1Y0I2I0_9GAMM</name>
<dbReference type="GO" id="GO:0032259">
    <property type="term" value="P:methylation"/>
    <property type="evidence" value="ECO:0007669"/>
    <property type="project" value="UniProtKB-KW"/>
</dbReference>
<dbReference type="InterPro" id="IPR000780">
    <property type="entry name" value="CheR_MeTrfase"/>
</dbReference>
<dbReference type="Gene3D" id="3.40.50.150">
    <property type="entry name" value="Vaccinia Virus protein VP39"/>
    <property type="match status" value="1"/>
</dbReference>
<dbReference type="InterPro" id="IPR036804">
    <property type="entry name" value="CheR_N_sf"/>
</dbReference>
<evidence type="ECO:0000256" key="3">
    <source>
        <dbReference type="ARBA" id="ARBA00022603"/>
    </source>
</evidence>
<dbReference type="InterPro" id="IPR050903">
    <property type="entry name" value="Bact_Chemotaxis_MeTrfase"/>
</dbReference>
<proteinExistence type="predicted"/>
<dbReference type="InterPro" id="IPR022642">
    <property type="entry name" value="CheR_C"/>
</dbReference>
<feature type="domain" description="CheR-type methyltransferase" evidence="6">
    <location>
        <begin position="28"/>
        <end position="309"/>
    </location>
</feature>
<dbReference type="Proteomes" id="UP000196027">
    <property type="component" value="Chromosome"/>
</dbReference>
<dbReference type="GO" id="GO:0008983">
    <property type="term" value="F:protein-glutamate O-methyltransferase activity"/>
    <property type="evidence" value="ECO:0007669"/>
    <property type="project" value="UniProtKB-EC"/>
</dbReference>
<dbReference type="EMBL" id="CP021425">
    <property type="protein sequence ID" value="ARU54419.1"/>
    <property type="molecule type" value="Genomic_DNA"/>
</dbReference>
<evidence type="ECO:0000259" key="6">
    <source>
        <dbReference type="PROSITE" id="PS50123"/>
    </source>
</evidence>
<dbReference type="PANTHER" id="PTHR24422:SF19">
    <property type="entry name" value="CHEMOTAXIS PROTEIN METHYLTRANSFERASE"/>
    <property type="match status" value="1"/>
</dbReference>